<evidence type="ECO:0000313" key="2">
    <source>
        <dbReference type="Proteomes" id="UP000328092"/>
    </source>
</evidence>
<organism evidence="1 2">
    <name type="scientific">Bradyrhizobium ivorense</name>
    <dbReference type="NCBI Taxonomy" id="2511166"/>
    <lineage>
        <taxon>Bacteria</taxon>
        <taxon>Pseudomonadati</taxon>
        <taxon>Pseudomonadota</taxon>
        <taxon>Alphaproteobacteria</taxon>
        <taxon>Hyphomicrobiales</taxon>
        <taxon>Nitrobacteraceae</taxon>
        <taxon>Bradyrhizobium</taxon>
    </lineage>
</organism>
<dbReference type="AlphaFoldDB" id="A0A508T967"/>
<evidence type="ECO:0000313" key="1">
    <source>
        <dbReference type="EMBL" id="VIO69707.1"/>
    </source>
</evidence>
<gene>
    <name evidence="1" type="ORF">CI1B_29150</name>
</gene>
<reference evidence="1" key="1">
    <citation type="submission" date="2019-02" db="EMBL/GenBank/DDBJ databases">
        <authorList>
            <person name="Pothier F.J."/>
        </authorList>
    </citation>
    <scope>NUCLEOTIDE SEQUENCE</scope>
    <source>
        <strain evidence="1">CI-1B</strain>
    </source>
</reference>
<name>A0A508T967_9BRAD</name>
<accession>A0A508T967</accession>
<dbReference type="EMBL" id="CAADFC020000009">
    <property type="protein sequence ID" value="VIO69707.1"/>
    <property type="molecule type" value="Genomic_DNA"/>
</dbReference>
<proteinExistence type="predicted"/>
<dbReference type="Proteomes" id="UP000328092">
    <property type="component" value="Unassembled WGS sequence"/>
</dbReference>
<protein>
    <submittedName>
        <fullName evidence="1">Uncharacterized protein</fullName>
    </submittedName>
</protein>
<sequence>MTMTLVWASVALWVGSNIAFAARRIYVTWPDRTVSAQFIYIHSRRA</sequence>
<keyword evidence="2" id="KW-1185">Reference proteome</keyword>
<comment type="caution">
    <text evidence="1">The sequence shown here is derived from an EMBL/GenBank/DDBJ whole genome shotgun (WGS) entry which is preliminary data.</text>
</comment>
<dbReference type="RefSeq" id="WP_172626996.1">
    <property type="nucleotide sequence ID" value="NZ_CAADFB020000032.1"/>
</dbReference>